<reference evidence="1 2" key="1">
    <citation type="submission" date="2017-05" db="EMBL/GenBank/DDBJ databases">
        <title>Butyricicoccus porcorum sp. nov. a butyrate-producing bacterium from the swine intestinal tract.</title>
        <authorList>
            <person name="Trachsel J."/>
            <person name="Humphrey S."/>
            <person name="Allen H.K."/>
        </authorList>
    </citation>
    <scope>NUCLEOTIDE SEQUENCE [LARGE SCALE GENOMIC DNA]</scope>
    <source>
        <strain evidence="1">BB10</strain>
    </source>
</reference>
<evidence type="ECO:0008006" key="3">
    <source>
        <dbReference type="Google" id="ProtNLM"/>
    </source>
</evidence>
<dbReference type="InterPro" id="IPR016024">
    <property type="entry name" value="ARM-type_fold"/>
</dbReference>
<protein>
    <recommendedName>
        <fullName evidence="3">DNA alkylation repair protein</fullName>
    </recommendedName>
</protein>
<organism evidence="1 2">
    <name type="scientific">Butyricicoccus porcorum</name>
    <dbReference type="NCBI Taxonomy" id="1945634"/>
    <lineage>
        <taxon>Bacteria</taxon>
        <taxon>Bacillati</taxon>
        <taxon>Bacillota</taxon>
        <taxon>Clostridia</taxon>
        <taxon>Eubacteriales</taxon>
        <taxon>Butyricicoccaceae</taxon>
        <taxon>Butyricicoccus</taxon>
    </lineage>
</organism>
<dbReference type="EMBL" id="NHOC01000004">
    <property type="protein sequence ID" value="OUM21002.1"/>
    <property type="molecule type" value="Genomic_DNA"/>
</dbReference>
<dbReference type="RefSeq" id="WP_087018485.1">
    <property type="nucleotide sequence ID" value="NZ_CP178353.1"/>
</dbReference>
<gene>
    <name evidence="1" type="ORF">CBW42_05320</name>
</gene>
<dbReference type="Pfam" id="PF08713">
    <property type="entry name" value="DNA_alkylation"/>
    <property type="match status" value="1"/>
</dbReference>
<dbReference type="CDD" id="cd06561">
    <property type="entry name" value="AlkD_like"/>
    <property type="match status" value="1"/>
</dbReference>
<dbReference type="SUPFAM" id="SSF48371">
    <property type="entry name" value="ARM repeat"/>
    <property type="match status" value="1"/>
</dbReference>
<dbReference type="PANTHER" id="PTHR34070:SF1">
    <property type="entry name" value="DNA ALKYLATION REPAIR PROTEIN"/>
    <property type="match status" value="1"/>
</dbReference>
<dbReference type="Gene3D" id="1.25.10.90">
    <property type="match status" value="1"/>
</dbReference>
<sequence length="232" mass="26884">MKNTIRARLFAMAEREYRDFSSALVPGCGTMIGVRLPRLRALAKEIATDADAYFAEPCGDLFEEIMLRGMVIGCMKCPTDQRMQHIRDFIPLIDNWSVCDSFCNGLKEAKKKPEAYWEFILPYLSGEQEFAVRFGVVMLLFHFAQGEWLPRVLAQLEQVSHPGYYVRMAVGWAVSVCYVRDPDDTWDWMQRVTLDTETARMAIQKILDSRRVTGADRERIVQLREQRKKKKS</sequence>
<comment type="caution">
    <text evidence="1">The sequence shown here is derived from an EMBL/GenBank/DDBJ whole genome shotgun (WGS) entry which is preliminary data.</text>
</comment>
<dbReference type="PANTHER" id="PTHR34070">
    <property type="entry name" value="ARMADILLO-TYPE FOLD"/>
    <property type="match status" value="1"/>
</dbReference>
<dbReference type="Proteomes" id="UP000194903">
    <property type="component" value="Unassembled WGS sequence"/>
</dbReference>
<keyword evidence="2" id="KW-1185">Reference proteome</keyword>
<evidence type="ECO:0000313" key="2">
    <source>
        <dbReference type="Proteomes" id="UP000194903"/>
    </source>
</evidence>
<accession>A0A252F5L4</accession>
<name>A0A252F5L4_9FIRM</name>
<dbReference type="OrthoDB" id="9784740at2"/>
<evidence type="ECO:0000313" key="1">
    <source>
        <dbReference type="EMBL" id="OUM21002.1"/>
    </source>
</evidence>
<proteinExistence type="predicted"/>
<dbReference type="InterPro" id="IPR014825">
    <property type="entry name" value="DNA_alkylation"/>
</dbReference>
<dbReference type="AlphaFoldDB" id="A0A252F5L4"/>